<feature type="region of interest" description="Disordered" evidence="1">
    <location>
        <begin position="537"/>
        <end position="572"/>
    </location>
</feature>
<dbReference type="NCBIfam" id="NF033546">
    <property type="entry name" value="transpos_IS21"/>
    <property type="match status" value="1"/>
</dbReference>
<accession>A0ABP7CVH4</accession>
<sequence>MTAPKWLRWDYQGATHREGAHVPRMSKVELYAAIRRDARTGMSNRALQTKHGVGFRTVQKALASAWPEPRKKLPQRTSKIDPYKNVIDQMLRADLDAPRKQRHTTKRIFDRLVSEHHAVGVSYQMVRAYVAQRRSEIWTESGRGPSKAFVPQSHRPGAEAEVDFGEVTIRLADEMVKCVLFSLRLSYSGKAVHRVFASGGQEAFFEGHVHAFSVLGGVPFGKVRYDNLKAAVAQVLGFSRARVETARWTAFRSHYGIEPFYCQPGKQGAHEKGGVEGDIGWFRRNHMVPIPDVASLAELNVLIDAWDLADETRRIGNRARTIGEYFAIEAPLLKMLPTEPFETGLLLTPRVDRYSQITVRTNRYSVPARLIGRRVRVMLHASELVIYDGREEVARHERLLAKAASQLELDHYLEVLIRKPGALPGATVLEQARAAGKFTPVHDEWWAAACKAHGDAAGTRALIEVLLLTRHMAHEHIVTGIATAIRAGALTADAVALEARKAADSDSSTNTSTEPVTASGSVPTGATVTFLTERRLAHLPPDNRPLPSVAAYDQLLRHRRPAAQPSAQGDTS</sequence>
<dbReference type="InterPro" id="IPR054353">
    <property type="entry name" value="IstA-like_C"/>
</dbReference>
<name>A0ABP7CVH4_9ACTN</name>
<proteinExistence type="predicted"/>
<dbReference type="PANTHER" id="PTHR35004:SF7">
    <property type="entry name" value="INTEGRASE PROTEIN"/>
    <property type="match status" value="1"/>
</dbReference>
<dbReference type="PANTHER" id="PTHR35004">
    <property type="entry name" value="TRANSPOSASE RV3428C-RELATED"/>
    <property type="match status" value="1"/>
</dbReference>
<protein>
    <submittedName>
        <fullName evidence="3">IS21 family transposase</fullName>
    </submittedName>
</protein>
<evidence type="ECO:0000259" key="2">
    <source>
        <dbReference type="Pfam" id="PF22483"/>
    </source>
</evidence>
<evidence type="ECO:0000313" key="4">
    <source>
        <dbReference type="Proteomes" id="UP001500902"/>
    </source>
</evidence>
<evidence type="ECO:0000313" key="3">
    <source>
        <dbReference type="EMBL" id="GAA3695091.1"/>
    </source>
</evidence>
<dbReference type="Pfam" id="PF22483">
    <property type="entry name" value="Mu-transpos_C_2"/>
    <property type="match status" value="1"/>
</dbReference>
<feature type="domain" description="Transposase for insertion sequence element IS21-like C-terminal" evidence="2">
    <location>
        <begin position="336"/>
        <end position="403"/>
    </location>
</feature>
<gene>
    <name evidence="3" type="primary">istA</name>
    <name evidence="3" type="ORF">GCM10022224_070800</name>
</gene>
<dbReference type="EMBL" id="BAAAZP010000145">
    <property type="protein sequence ID" value="GAA3695091.1"/>
    <property type="molecule type" value="Genomic_DNA"/>
</dbReference>
<reference evidence="4" key="1">
    <citation type="journal article" date="2019" name="Int. J. Syst. Evol. Microbiol.">
        <title>The Global Catalogue of Microorganisms (GCM) 10K type strain sequencing project: providing services to taxonomists for standard genome sequencing and annotation.</title>
        <authorList>
            <consortium name="The Broad Institute Genomics Platform"/>
            <consortium name="The Broad Institute Genome Sequencing Center for Infectious Disease"/>
            <person name="Wu L."/>
            <person name="Ma J."/>
        </authorList>
    </citation>
    <scope>NUCLEOTIDE SEQUENCE [LARGE SCALE GENOMIC DNA]</scope>
    <source>
        <strain evidence="4">JCM 16904</strain>
    </source>
</reference>
<organism evidence="3 4">
    <name type="scientific">Nonomuraea antimicrobica</name>
    <dbReference type="NCBI Taxonomy" id="561173"/>
    <lineage>
        <taxon>Bacteria</taxon>
        <taxon>Bacillati</taxon>
        <taxon>Actinomycetota</taxon>
        <taxon>Actinomycetes</taxon>
        <taxon>Streptosporangiales</taxon>
        <taxon>Streptosporangiaceae</taxon>
        <taxon>Nonomuraea</taxon>
    </lineage>
</organism>
<feature type="region of interest" description="Disordered" evidence="1">
    <location>
        <begin position="500"/>
        <end position="524"/>
    </location>
</feature>
<feature type="compositionally biased region" description="Polar residues" evidence="1">
    <location>
        <begin position="514"/>
        <end position="524"/>
    </location>
</feature>
<evidence type="ECO:0000256" key="1">
    <source>
        <dbReference type="SAM" id="MobiDB-lite"/>
    </source>
</evidence>
<dbReference type="Proteomes" id="UP001500902">
    <property type="component" value="Unassembled WGS sequence"/>
</dbReference>
<keyword evidence="4" id="KW-1185">Reference proteome</keyword>
<comment type="caution">
    <text evidence="3">The sequence shown here is derived from an EMBL/GenBank/DDBJ whole genome shotgun (WGS) entry which is preliminary data.</text>
</comment>